<dbReference type="AlphaFoldDB" id="A0A927APT9"/>
<comment type="caution">
    <text evidence="2">The sequence shown here is derived from an EMBL/GenBank/DDBJ whole genome shotgun (WGS) entry which is preliminary data.</text>
</comment>
<evidence type="ECO:0000313" key="2">
    <source>
        <dbReference type="EMBL" id="MBD2699026.1"/>
    </source>
</evidence>
<accession>A0A927APT9</accession>
<evidence type="ECO:0000256" key="1">
    <source>
        <dbReference type="SAM" id="SignalP"/>
    </source>
</evidence>
<proteinExistence type="predicted"/>
<dbReference type="Proteomes" id="UP000598820">
    <property type="component" value="Unassembled WGS sequence"/>
</dbReference>
<dbReference type="EMBL" id="JACWZY010000001">
    <property type="protein sequence ID" value="MBD2699026.1"/>
    <property type="molecule type" value="Genomic_DNA"/>
</dbReference>
<reference evidence="2" key="1">
    <citation type="submission" date="2020-09" db="EMBL/GenBank/DDBJ databases">
        <authorList>
            <person name="Kim M.K."/>
        </authorList>
    </citation>
    <scope>NUCLEOTIDE SEQUENCE</scope>
    <source>
        <strain evidence="2">BT702</strain>
    </source>
</reference>
<evidence type="ECO:0000313" key="3">
    <source>
        <dbReference type="Proteomes" id="UP000598820"/>
    </source>
</evidence>
<evidence type="ECO:0008006" key="4">
    <source>
        <dbReference type="Google" id="ProtNLM"/>
    </source>
</evidence>
<name>A0A927APT9_9BACT</name>
<gene>
    <name evidence="2" type="ORF">IC229_00140</name>
</gene>
<keyword evidence="1" id="KW-0732">Signal</keyword>
<keyword evidence="3" id="KW-1185">Reference proteome</keyword>
<protein>
    <recommendedName>
        <fullName evidence="4">Lipocalin-like domain-containing protein</fullName>
    </recommendedName>
</protein>
<dbReference type="RefSeq" id="WP_190884891.1">
    <property type="nucleotide sequence ID" value="NZ_JACWZY010000001.1"/>
</dbReference>
<organism evidence="2 3">
    <name type="scientific">Spirosoma profusum</name>
    <dbReference type="NCBI Taxonomy" id="2771354"/>
    <lineage>
        <taxon>Bacteria</taxon>
        <taxon>Pseudomonadati</taxon>
        <taxon>Bacteroidota</taxon>
        <taxon>Cytophagia</taxon>
        <taxon>Cytophagales</taxon>
        <taxon>Cytophagaceae</taxon>
        <taxon>Spirosoma</taxon>
    </lineage>
</organism>
<sequence length="137" mass="15871">MMKRYAVGIVLLLICAMGCQRDEAPTIPSLLFRNWHLIRTRDLSSNNWRTWDSDAYYTVEYKADGNIVYRRNNVLTEADCCSPRTYTFLATAIQYTSWYFCPNGLCATNKKAAITQLSENQLELTDHFAIYQYEAAK</sequence>
<feature type="signal peptide" evidence="1">
    <location>
        <begin position="1"/>
        <end position="21"/>
    </location>
</feature>
<feature type="chain" id="PRO_5037710484" description="Lipocalin-like domain-containing protein" evidence="1">
    <location>
        <begin position="22"/>
        <end position="137"/>
    </location>
</feature>